<gene>
    <name evidence="4" type="ORF">KAK03_03405</name>
</gene>
<dbReference type="SUPFAM" id="SSF51905">
    <property type="entry name" value="FAD/NAD(P)-binding domain"/>
    <property type="match status" value="1"/>
</dbReference>
<dbReference type="PRINTS" id="PR00420">
    <property type="entry name" value="RNGMNOXGNASE"/>
</dbReference>
<accession>A0A940YGG5</accession>
<dbReference type="Proteomes" id="UP000676246">
    <property type="component" value="Unassembled WGS sequence"/>
</dbReference>
<evidence type="ECO:0000313" key="4">
    <source>
        <dbReference type="EMBL" id="MBQ0929519.1"/>
    </source>
</evidence>
<dbReference type="Pfam" id="PF13450">
    <property type="entry name" value="NAD_binding_8"/>
    <property type="match status" value="1"/>
</dbReference>
<dbReference type="InterPro" id="IPR036188">
    <property type="entry name" value="FAD/NAD-bd_sf"/>
</dbReference>
<evidence type="ECO:0000313" key="5">
    <source>
        <dbReference type="Proteomes" id="UP000676246"/>
    </source>
</evidence>
<sequence length="371" mass="38141">MATLRRIGIAGAGLSGLAAALAAARAGAQVEVFEAAARLAAPPASIDVVPNMLRDLAALGVAEACVRKGFAYTSMVCVDAAGRTQFEIPAPSLAGAACPAAMGMGYADLLATLHEACVAQGVRLHWGARVERSSTHAGQARLSGAAGLLWQGDLAIVAGAASMLQSEPPLGATSQRLPQRWDHVLVARPRGIDRLTWCVGTSGLKVLVVPTGVAQAGLAVLCDDTPGARPAATPAALRQRLQQMGGAPAAMAALVRDDATVISRPVQTGLLSGPWHRGAVLRIGASAHLLPPHFGQAAAQSIEDAAVLGSLLPTAPDRRRLLAQFHARRTARAAQVHAITTQAALWDLHPEPATDFPALAQQLAPIVEHAA</sequence>
<keyword evidence="3" id="KW-0732">Signal</keyword>
<dbReference type="EMBL" id="JAGQDD010000001">
    <property type="protein sequence ID" value="MBQ0929519.1"/>
    <property type="molecule type" value="Genomic_DNA"/>
</dbReference>
<keyword evidence="1" id="KW-0560">Oxidoreductase</keyword>
<feature type="chain" id="PRO_5037106109" evidence="3">
    <location>
        <begin position="29"/>
        <end position="371"/>
    </location>
</feature>
<keyword evidence="2" id="KW-0503">Monooxygenase</keyword>
<dbReference type="PANTHER" id="PTHR13789">
    <property type="entry name" value="MONOOXYGENASE"/>
    <property type="match status" value="1"/>
</dbReference>
<evidence type="ECO:0000256" key="3">
    <source>
        <dbReference type="SAM" id="SignalP"/>
    </source>
</evidence>
<evidence type="ECO:0000256" key="1">
    <source>
        <dbReference type="ARBA" id="ARBA00023002"/>
    </source>
</evidence>
<dbReference type="Gene3D" id="3.50.50.60">
    <property type="entry name" value="FAD/NAD(P)-binding domain"/>
    <property type="match status" value="1"/>
</dbReference>
<comment type="caution">
    <text evidence="4">The sequence shown here is derived from an EMBL/GenBank/DDBJ whole genome shotgun (WGS) entry which is preliminary data.</text>
</comment>
<dbReference type="GO" id="GO:0004497">
    <property type="term" value="F:monooxygenase activity"/>
    <property type="evidence" value="ECO:0007669"/>
    <property type="project" value="UniProtKB-KW"/>
</dbReference>
<feature type="signal peptide" evidence="3">
    <location>
        <begin position="1"/>
        <end position="28"/>
    </location>
</feature>
<proteinExistence type="predicted"/>
<dbReference type="InterPro" id="IPR050493">
    <property type="entry name" value="FAD-dep_Monooxygenase_BioMet"/>
</dbReference>
<protein>
    <submittedName>
        <fullName evidence="4">NAD(P)-binding protein</fullName>
    </submittedName>
</protein>
<evidence type="ECO:0000256" key="2">
    <source>
        <dbReference type="ARBA" id="ARBA00023033"/>
    </source>
</evidence>
<keyword evidence="5" id="KW-1185">Reference proteome</keyword>
<dbReference type="RefSeq" id="WP_210851758.1">
    <property type="nucleotide sequence ID" value="NZ_JAGQDD010000001.1"/>
</dbReference>
<organism evidence="4 5">
    <name type="scientific">Ideonella alba</name>
    <dbReference type="NCBI Taxonomy" id="2824118"/>
    <lineage>
        <taxon>Bacteria</taxon>
        <taxon>Pseudomonadati</taxon>
        <taxon>Pseudomonadota</taxon>
        <taxon>Betaproteobacteria</taxon>
        <taxon>Burkholderiales</taxon>
        <taxon>Sphaerotilaceae</taxon>
        <taxon>Ideonella</taxon>
    </lineage>
</organism>
<name>A0A940YGG5_9BURK</name>
<dbReference type="PANTHER" id="PTHR13789:SF309">
    <property type="entry name" value="PUTATIVE (AFU_ORTHOLOGUE AFUA_6G14510)-RELATED"/>
    <property type="match status" value="1"/>
</dbReference>
<dbReference type="AlphaFoldDB" id="A0A940YGG5"/>
<reference evidence="4 5" key="1">
    <citation type="submission" date="2021-04" db="EMBL/GenBank/DDBJ databases">
        <title>The genome sequence of Ideonella sp. 3Y2.</title>
        <authorList>
            <person name="Liu Y."/>
        </authorList>
    </citation>
    <scope>NUCLEOTIDE SEQUENCE [LARGE SCALE GENOMIC DNA]</scope>
    <source>
        <strain evidence="4 5">3Y2</strain>
    </source>
</reference>